<dbReference type="InterPro" id="IPR001054">
    <property type="entry name" value="A/G_cyclase"/>
</dbReference>
<feature type="transmembrane region" description="Helical" evidence="8">
    <location>
        <begin position="63"/>
        <end position="84"/>
    </location>
</feature>
<keyword evidence="6" id="KW-0456">Lyase</keyword>
<accession>A0A9N8EMP1</accession>
<evidence type="ECO:0000313" key="12">
    <source>
        <dbReference type="Proteomes" id="UP001153069"/>
    </source>
</evidence>
<dbReference type="GO" id="GO:0007168">
    <property type="term" value="P:receptor guanylyl cyclase signaling pathway"/>
    <property type="evidence" value="ECO:0007669"/>
    <property type="project" value="TreeGrafter"/>
</dbReference>
<dbReference type="SMART" id="SM00044">
    <property type="entry name" value="CYCc"/>
    <property type="match status" value="1"/>
</dbReference>
<dbReference type="GO" id="GO:0004114">
    <property type="term" value="F:3',5'-cyclic-nucleotide phosphodiesterase activity"/>
    <property type="evidence" value="ECO:0007669"/>
    <property type="project" value="InterPro"/>
</dbReference>
<keyword evidence="3" id="KW-0547">Nucleotide-binding</keyword>
<dbReference type="Proteomes" id="UP001153069">
    <property type="component" value="Unassembled WGS sequence"/>
</dbReference>
<dbReference type="OrthoDB" id="546632at2759"/>
<dbReference type="PROSITE" id="PS51845">
    <property type="entry name" value="PDEASE_I_2"/>
    <property type="match status" value="1"/>
</dbReference>
<keyword evidence="12" id="KW-1185">Reference proteome</keyword>
<evidence type="ECO:0000259" key="9">
    <source>
        <dbReference type="PROSITE" id="PS50125"/>
    </source>
</evidence>
<feature type="compositionally biased region" description="Basic and acidic residues" evidence="7">
    <location>
        <begin position="32"/>
        <end position="53"/>
    </location>
</feature>
<evidence type="ECO:0000256" key="8">
    <source>
        <dbReference type="SAM" id="Phobius"/>
    </source>
</evidence>
<dbReference type="GO" id="GO:0005886">
    <property type="term" value="C:plasma membrane"/>
    <property type="evidence" value="ECO:0007669"/>
    <property type="project" value="TreeGrafter"/>
</dbReference>
<evidence type="ECO:0000256" key="4">
    <source>
        <dbReference type="ARBA" id="ARBA00022989"/>
    </source>
</evidence>
<dbReference type="GO" id="GO:0035556">
    <property type="term" value="P:intracellular signal transduction"/>
    <property type="evidence" value="ECO:0007669"/>
    <property type="project" value="InterPro"/>
</dbReference>
<keyword evidence="2 8" id="KW-0812">Transmembrane</keyword>
<reference evidence="11" key="1">
    <citation type="submission" date="2020-06" db="EMBL/GenBank/DDBJ databases">
        <authorList>
            <consortium name="Plant Systems Biology data submission"/>
        </authorList>
    </citation>
    <scope>NUCLEOTIDE SEQUENCE</scope>
    <source>
        <strain evidence="11">D6</strain>
    </source>
</reference>
<dbReference type="SMART" id="SM00471">
    <property type="entry name" value="HDc"/>
    <property type="match status" value="1"/>
</dbReference>
<comment type="subcellular location">
    <subcellularLocation>
        <location evidence="1">Membrane</location>
    </subcellularLocation>
</comment>
<dbReference type="InterPro" id="IPR050401">
    <property type="entry name" value="Cyclic_nucleotide_synthase"/>
</dbReference>
<proteinExistence type="predicted"/>
<dbReference type="Pfam" id="PF00233">
    <property type="entry name" value="PDEase_I"/>
    <property type="match status" value="1"/>
</dbReference>
<dbReference type="GO" id="GO:0000166">
    <property type="term" value="F:nucleotide binding"/>
    <property type="evidence" value="ECO:0007669"/>
    <property type="project" value="UniProtKB-KW"/>
</dbReference>
<sequence length="1180" mass="132739">MGKPTKESEWSDELESVSKDDDEESVGTETQRSSHDMSSSRDEEEEVRKQSQKETAKVQTWRILVFLALLATAISVTATTYALLVRQEDENFRNVFSQFARTVADAAIDQQKDLRTALKGLSNTMSLTADTMNNGNPPWPFLFPPMFEVYAQDYFKVSKAEFVGISTIVTREQREDWVNFSTANYQQVIQDAHYIRFGNLNKLDNNTKKYKQFISKKTPDGFVPNDERDLYFVRSVQSPPPRKYSLVNWDLTSNPQINASMRSAMRLRNETVVSNIRPFLGLADEEHQGFHSDENADNPHCFAFHPVFQYAGDLNSKVVAMISTATAFDASMRNLLPSNVKGMLCVIQNTCNQTFSYMIEGKEAYYQGFEDNHDPSYDDMALQVPLTVIAHPEVVNTPGNCMYSMKIYPTKEFENDYKTSTPLIFAAVVAGTFVAVALVFFTYDYFVLKRNEIMISNAAQSSAIVSSIVPDHLKDRLLSHQQQINEQNKQNKASGGSRRSSSGSLKMFLNDGSKQLGMDNSAVEAPLADLFLETTVLFADISGFTAWSSVREPTQVFVLLETLFQSFDRIAKKRRVFKVETVGDCYVAVCGLPDPRREHAVVMARFAQDILSKFYTLTRKLEVTLGPDTADLSLRIGIHSGPVTAGVLRGERARFQLFGDTMNTCARLESSSKPNRIQCSKATAEQIIKSGKGAWLQPRSDPIALKGLGSIEGFWVNVSGERAGSVASCRSSQGYGSPIERPGLFPELDKRTVRLIDWNVEMLSRIMMDIAAKRASVSASTTKKQGAVAAEFGDAPLEEVREIITLPEFDHHASLQNPEDQKIPVEVVEELRLLVSHIASMYNDNPFHNFNHASHVVMSVIKLMARIVAPSHFEDLINESQQATASSLHDHTYGITSDPLTQFACAFSALIHDVDHVGVSNAQLVKEGVPIAIKYKERSVAEQNSLNLSWDLLMQPTYSALRDFLFETQADLIRFRQLVVNSVMSTDIVDTELKKLRNDRWDKAFKKGDSATAVDENPRDEVNRKATIVIEHIIQASDISHTMQHWHVYRRWNQNLFEELYVAYLNGRMEKDPATFWYNGEIGFFDFYIIPITKKLKECGVFGVSSDEYLNYALKNREEWFKKGEDAVALMVEEVKEKYGVKGAPNTDCTTSTGTMPSISESAPMEQALPAEKMENEVDC</sequence>
<dbReference type="InterPro" id="IPR002073">
    <property type="entry name" value="PDEase_catalytic_dom"/>
</dbReference>
<dbReference type="CDD" id="cd07302">
    <property type="entry name" value="CHD"/>
    <property type="match status" value="1"/>
</dbReference>
<dbReference type="GO" id="GO:0001653">
    <property type="term" value="F:peptide receptor activity"/>
    <property type="evidence" value="ECO:0007669"/>
    <property type="project" value="TreeGrafter"/>
</dbReference>
<evidence type="ECO:0000256" key="2">
    <source>
        <dbReference type="ARBA" id="ARBA00022692"/>
    </source>
</evidence>
<keyword evidence="4 8" id="KW-1133">Transmembrane helix</keyword>
<evidence type="ECO:0000256" key="7">
    <source>
        <dbReference type="SAM" id="MobiDB-lite"/>
    </source>
</evidence>
<dbReference type="SUPFAM" id="SSF109604">
    <property type="entry name" value="HD-domain/PDEase-like"/>
    <property type="match status" value="1"/>
</dbReference>
<comment type="caution">
    <text evidence="11">The sequence shown here is derived from an EMBL/GenBank/DDBJ whole genome shotgun (WGS) entry which is preliminary data.</text>
</comment>
<dbReference type="Pfam" id="PF00211">
    <property type="entry name" value="Guanylate_cyc"/>
    <property type="match status" value="1"/>
</dbReference>
<feature type="domain" description="Guanylate cyclase" evidence="9">
    <location>
        <begin position="535"/>
        <end position="669"/>
    </location>
</feature>
<dbReference type="InterPro" id="IPR003607">
    <property type="entry name" value="HD/PDEase_dom"/>
</dbReference>
<feature type="region of interest" description="Disordered" evidence="7">
    <location>
        <begin position="1"/>
        <end position="53"/>
    </location>
</feature>
<dbReference type="GO" id="GO:0004016">
    <property type="term" value="F:adenylate cyclase activity"/>
    <property type="evidence" value="ECO:0007669"/>
    <property type="project" value="TreeGrafter"/>
</dbReference>
<evidence type="ECO:0000259" key="10">
    <source>
        <dbReference type="PROSITE" id="PS51845"/>
    </source>
</evidence>
<feature type="transmembrane region" description="Helical" evidence="8">
    <location>
        <begin position="423"/>
        <end position="446"/>
    </location>
</feature>
<dbReference type="PROSITE" id="PS50125">
    <property type="entry name" value="GUANYLATE_CYCLASE_2"/>
    <property type="match status" value="1"/>
</dbReference>
<protein>
    <submittedName>
        <fullName evidence="11">Receptor-type guanylate cyclase gcy</fullName>
    </submittedName>
</protein>
<feature type="compositionally biased region" description="Polar residues" evidence="7">
    <location>
        <begin position="1147"/>
        <end position="1161"/>
    </location>
</feature>
<dbReference type="Gene3D" id="1.10.1300.10">
    <property type="entry name" value="3'5'-cyclic nucleotide phosphodiesterase, catalytic domain"/>
    <property type="match status" value="1"/>
</dbReference>
<keyword evidence="11" id="KW-0675">Receptor</keyword>
<feature type="compositionally biased region" description="Acidic residues" evidence="7">
    <location>
        <begin position="10"/>
        <end position="26"/>
    </location>
</feature>
<dbReference type="InterPro" id="IPR036971">
    <property type="entry name" value="PDEase_catalytic_dom_sf"/>
</dbReference>
<evidence type="ECO:0000256" key="5">
    <source>
        <dbReference type="ARBA" id="ARBA00023136"/>
    </source>
</evidence>
<dbReference type="EMBL" id="CAICTM010001238">
    <property type="protein sequence ID" value="CAB9521849.1"/>
    <property type="molecule type" value="Genomic_DNA"/>
</dbReference>
<dbReference type="InterPro" id="IPR029787">
    <property type="entry name" value="Nucleotide_cyclase"/>
</dbReference>
<feature type="region of interest" description="Disordered" evidence="7">
    <location>
        <begin position="1143"/>
        <end position="1180"/>
    </location>
</feature>
<dbReference type="SUPFAM" id="SSF55073">
    <property type="entry name" value="Nucleotide cyclase"/>
    <property type="match status" value="1"/>
</dbReference>
<evidence type="ECO:0000313" key="11">
    <source>
        <dbReference type="EMBL" id="CAB9521849.1"/>
    </source>
</evidence>
<keyword evidence="5 8" id="KW-0472">Membrane</keyword>
<dbReference type="Gene3D" id="3.30.70.1230">
    <property type="entry name" value="Nucleotide cyclase"/>
    <property type="match status" value="1"/>
</dbReference>
<gene>
    <name evidence="11" type="ORF">SEMRO_1240_G255340.1</name>
</gene>
<dbReference type="AlphaFoldDB" id="A0A9N8EMP1"/>
<name>A0A9N8EMP1_9STRA</name>
<dbReference type="PANTHER" id="PTHR11920:SF335">
    <property type="entry name" value="GUANYLATE CYCLASE"/>
    <property type="match status" value="1"/>
</dbReference>
<evidence type="ECO:0000256" key="6">
    <source>
        <dbReference type="ARBA" id="ARBA00023239"/>
    </source>
</evidence>
<evidence type="ECO:0000256" key="1">
    <source>
        <dbReference type="ARBA" id="ARBA00004370"/>
    </source>
</evidence>
<organism evidence="11 12">
    <name type="scientific">Seminavis robusta</name>
    <dbReference type="NCBI Taxonomy" id="568900"/>
    <lineage>
        <taxon>Eukaryota</taxon>
        <taxon>Sar</taxon>
        <taxon>Stramenopiles</taxon>
        <taxon>Ochrophyta</taxon>
        <taxon>Bacillariophyta</taxon>
        <taxon>Bacillariophyceae</taxon>
        <taxon>Bacillariophycidae</taxon>
        <taxon>Naviculales</taxon>
        <taxon>Naviculaceae</taxon>
        <taxon>Seminavis</taxon>
    </lineage>
</organism>
<evidence type="ECO:0000256" key="3">
    <source>
        <dbReference type="ARBA" id="ARBA00022741"/>
    </source>
</evidence>
<dbReference type="GO" id="GO:0004383">
    <property type="term" value="F:guanylate cyclase activity"/>
    <property type="evidence" value="ECO:0007669"/>
    <property type="project" value="TreeGrafter"/>
</dbReference>
<dbReference type="PANTHER" id="PTHR11920">
    <property type="entry name" value="GUANYLYL CYCLASE"/>
    <property type="match status" value="1"/>
</dbReference>
<feature type="domain" description="PDEase" evidence="10">
    <location>
        <begin position="754"/>
        <end position="988"/>
    </location>
</feature>